<sequence length="197" mass="22092">MTEEQTFRILLDQLRAGDEVAAVKIVQDHTAGLVAVARRQMGAGLARRVDPEDILQSVYRSLFVRVQQGEFELGAGRDLWQLLVTMTLNKVRRSAKYHGAGKRDMSKDQSVRADADPLDHIPGSGEPGPEEATMLVDETEAFLKTLKPQDRPIVELRLQGYNSIEIAEQTGRAERSVRRILKQIQERLTEATRSDVS</sequence>
<evidence type="ECO:0000313" key="4">
    <source>
        <dbReference type="Proteomes" id="UP000319383"/>
    </source>
</evidence>
<evidence type="ECO:0000256" key="1">
    <source>
        <dbReference type="SAM" id="MobiDB-lite"/>
    </source>
</evidence>
<evidence type="ECO:0000259" key="2">
    <source>
        <dbReference type="Pfam" id="PF07638"/>
    </source>
</evidence>
<dbReference type="InterPro" id="IPR013325">
    <property type="entry name" value="RNA_pol_sigma_r2"/>
</dbReference>
<gene>
    <name evidence="3" type="ORF">Mal52_31240</name>
</gene>
<accession>A0A517ZQ97</accession>
<dbReference type="GO" id="GO:0003700">
    <property type="term" value="F:DNA-binding transcription factor activity"/>
    <property type="evidence" value="ECO:0007669"/>
    <property type="project" value="InterPro"/>
</dbReference>
<dbReference type="SUPFAM" id="SSF88659">
    <property type="entry name" value="Sigma3 and sigma4 domains of RNA polymerase sigma factors"/>
    <property type="match status" value="1"/>
</dbReference>
<feature type="compositionally biased region" description="Basic and acidic residues" evidence="1">
    <location>
        <begin position="101"/>
        <end position="119"/>
    </location>
</feature>
<dbReference type="InterPro" id="IPR036388">
    <property type="entry name" value="WH-like_DNA-bd_sf"/>
</dbReference>
<dbReference type="NCBIfam" id="TIGR02937">
    <property type="entry name" value="sigma70-ECF"/>
    <property type="match status" value="1"/>
</dbReference>
<dbReference type="SUPFAM" id="SSF88946">
    <property type="entry name" value="Sigma2 domain of RNA polymerase sigma factors"/>
    <property type="match status" value="1"/>
</dbReference>
<dbReference type="InterPro" id="IPR014284">
    <property type="entry name" value="RNA_pol_sigma-70_dom"/>
</dbReference>
<protein>
    <submittedName>
        <fullName evidence="3">ECF sigma factor</fullName>
    </submittedName>
</protein>
<dbReference type="Proteomes" id="UP000319383">
    <property type="component" value="Chromosome"/>
</dbReference>
<dbReference type="Gene3D" id="1.10.1740.10">
    <property type="match status" value="1"/>
</dbReference>
<organism evidence="3 4">
    <name type="scientific">Symmachiella dynata</name>
    <dbReference type="NCBI Taxonomy" id="2527995"/>
    <lineage>
        <taxon>Bacteria</taxon>
        <taxon>Pseudomonadati</taxon>
        <taxon>Planctomycetota</taxon>
        <taxon>Planctomycetia</taxon>
        <taxon>Planctomycetales</taxon>
        <taxon>Planctomycetaceae</taxon>
        <taxon>Symmachiella</taxon>
    </lineage>
</organism>
<proteinExistence type="predicted"/>
<dbReference type="AlphaFoldDB" id="A0A517ZQ97"/>
<dbReference type="KEGG" id="sdyn:Mal52_31240"/>
<dbReference type="Pfam" id="PF07638">
    <property type="entry name" value="Sigma70_ECF"/>
    <property type="match status" value="1"/>
</dbReference>
<dbReference type="GO" id="GO:0006352">
    <property type="term" value="P:DNA-templated transcription initiation"/>
    <property type="evidence" value="ECO:0007669"/>
    <property type="project" value="InterPro"/>
</dbReference>
<feature type="domain" description="RNA polymerase sigma-70 ECF-like HTH" evidence="2">
    <location>
        <begin position="8"/>
        <end position="192"/>
    </location>
</feature>
<dbReference type="EMBL" id="CP036276">
    <property type="protein sequence ID" value="QDU44638.1"/>
    <property type="molecule type" value="Genomic_DNA"/>
</dbReference>
<dbReference type="Gene3D" id="1.10.10.10">
    <property type="entry name" value="Winged helix-like DNA-binding domain superfamily/Winged helix DNA-binding domain"/>
    <property type="match status" value="1"/>
</dbReference>
<reference evidence="3 4" key="1">
    <citation type="submission" date="2019-02" db="EMBL/GenBank/DDBJ databases">
        <title>Deep-cultivation of Planctomycetes and their phenomic and genomic characterization uncovers novel biology.</title>
        <authorList>
            <person name="Wiegand S."/>
            <person name="Jogler M."/>
            <person name="Boedeker C."/>
            <person name="Pinto D."/>
            <person name="Vollmers J."/>
            <person name="Rivas-Marin E."/>
            <person name="Kohn T."/>
            <person name="Peeters S.H."/>
            <person name="Heuer A."/>
            <person name="Rast P."/>
            <person name="Oberbeckmann S."/>
            <person name="Bunk B."/>
            <person name="Jeske O."/>
            <person name="Meyerdierks A."/>
            <person name="Storesund J.E."/>
            <person name="Kallscheuer N."/>
            <person name="Luecker S."/>
            <person name="Lage O.M."/>
            <person name="Pohl T."/>
            <person name="Merkel B.J."/>
            <person name="Hornburger P."/>
            <person name="Mueller R.-W."/>
            <person name="Bruemmer F."/>
            <person name="Labrenz M."/>
            <person name="Spormann A.M."/>
            <person name="Op den Camp H."/>
            <person name="Overmann J."/>
            <person name="Amann R."/>
            <person name="Jetten M.S.M."/>
            <person name="Mascher T."/>
            <person name="Medema M.H."/>
            <person name="Devos D.P."/>
            <person name="Kaster A.-K."/>
            <person name="Ovreas L."/>
            <person name="Rohde M."/>
            <person name="Galperin M.Y."/>
            <person name="Jogler C."/>
        </authorList>
    </citation>
    <scope>NUCLEOTIDE SEQUENCE [LARGE SCALE GENOMIC DNA]</scope>
    <source>
        <strain evidence="3 4">Mal52</strain>
    </source>
</reference>
<name>A0A517ZQ97_9PLAN</name>
<dbReference type="InterPro" id="IPR013324">
    <property type="entry name" value="RNA_pol_sigma_r3/r4-like"/>
</dbReference>
<feature type="region of interest" description="Disordered" evidence="1">
    <location>
        <begin position="97"/>
        <end position="129"/>
    </location>
</feature>
<evidence type="ECO:0000313" key="3">
    <source>
        <dbReference type="EMBL" id="QDU44638.1"/>
    </source>
</evidence>
<dbReference type="InterPro" id="IPR053812">
    <property type="entry name" value="HTH_Sigma70_ECF-like"/>
</dbReference>
<dbReference type="RefSeq" id="WP_145376967.1">
    <property type="nucleotide sequence ID" value="NZ_CP036276.1"/>
</dbReference>
<keyword evidence="4" id="KW-1185">Reference proteome</keyword>